<comment type="caution">
    <text evidence="2">The sequence shown here is derived from an EMBL/GenBank/DDBJ whole genome shotgun (WGS) entry which is preliminary data.</text>
</comment>
<dbReference type="InterPro" id="IPR000182">
    <property type="entry name" value="GNAT_dom"/>
</dbReference>
<dbReference type="InterPro" id="IPR016181">
    <property type="entry name" value="Acyl_CoA_acyltransferase"/>
</dbReference>
<dbReference type="PANTHER" id="PTHR43138:SF1">
    <property type="entry name" value="N-ACETYLTRANSFERASE ACA1"/>
    <property type="match status" value="1"/>
</dbReference>
<dbReference type="Proteomes" id="UP001362899">
    <property type="component" value="Unassembled WGS sequence"/>
</dbReference>
<dbReference type="GO" id="GO:0005634">
    <property type="term" value="C:nucleus"/>
    <property type="evidence" value="ECO:0007669"/>
    <property type="project" value="TreeGrafter"/>
</dbReference>
<proteinExistence type="predicted"/>
<accession>A0AAV5RHE1</accession>
<evidence type="ECO:0000313" key="3">
    <source>
        <dbReference type="Proteomes" id="UP001362899"/>
    </source>
</evidence>
<dbReference type="PANTHER" id="PTHR43138">
    <property type="entry name" value="ACETYLTRANSFERASE, GNAT FAMILY"/>
    <property type="match status" value="1"/>
</dbReference>
<evidence type="ECO:0000259" key="1">
    <source>
        <dbReference type="PROSITE" id="PS51186"/>
    </source>
</evidence>
<sequence>MEHEVVSLKDGSKGTVFFVRGDYKLDVPDEIVDQMCNLFNHIIEEGKTYPHLETFTKESFIDYWMGKFCAIMVKGEQDKLLSNQTLLGTYYVKPNYIGRCSEVSNAGFLVSPDTRGLGVGKALGKTYLEWGKKLGYRYSVFNLVFETNVASLKIWDSLGFERIGRVPGVANLKGFDKPVSAIIFGKSFV</sequence>
<dbReference type="GO" id="GO:0016747">
    <property type="term" value="F:acyltransferase activity, transferring groups other than amino-acyl groups"/>
    <property type="evidence" value="ECO:0007669"/>
    <property type="project" value="InterPro"/>
</dbReference>
<name>A0AAV5RHE1_STABA</name>
<gene>
    <name evidence="2" type="ORF">DASB73_013800</name>
</gene>
<dbReference type="AlphaFoldDB" id="A0AAV5RHE1"/>
<dbReference type="PROSITE" id="PS51186">
    <property type="entry name" value="GNAT"/>
    <property type="match status" value="1"/>
</dbReference>
<dbReference type="EMBL" id="BTGC01000003">
    <property type="protein sequence ID" value="GMM50422.1"/>
    <property type="molecule type" value="Genomic_DNA"/>
</dbReference>
<dbReference type="Pfam" id="PF00583">
    <property type="entry name" value="Acetyltransf_1"/>
    <property type="match status" value="1"/>
</dbReference>
<feature type="domain" description="N-acetyltransferase" evidence="1">
    <location>
        <begin position="21"/>
        <end position="189"/>
    </location>
</feature>
<dbReference type="Gene3D" id="3.40.630.30">
    <property type="match status" value="1"/>
</dbReference>
<reference evidence="2 3" key="1">
    <citation type="journal article" date="2023" name="Elife">
        <title>Identification of key yeast species and microbe-microbe interactions impacting larval growth of Drosophila in the wild.</title>
        <authorList>
            <person name="Mure A."/>
            <person name="Sugiura Y."/>
            <person name="Maeda R."/>
            <person name="Honda K."/>
            <person name="Sakurai N."/>
            <person name="Takahashi Y."/>
            <person name="Watada M."/>
            <person name="Katoh T."/>
            <person name="Gotoh A."/>
            <person name="Gotoh Y."/>
            <person name="Taniguchi I."/>
            <person name="Nakamura K."/>
            <person name="Hayashi T."/>
            <person name="Katayama T."/>
            <person name="Uemura T."/>
            <person name="Hattori Y."/>
        </authorList>
    </citation>
    <scope>NUCLEOTIDE SEQUENCE [LARGE SCALE GENOMIC DNA]</scope>
    <source>
        <strain evidence="2 3">SB-73</strain>
    </source>
</reference>
<keyword evidence="3" id="KW-1185">Reference proteome</keyword>
<evidence type="ECO:0000313" key="2">
    <source>
        <dbReference type="EMBL" id="GMM50422.1"/>
    </source>
</evidence>
<protein>
    <recommendedName>
        <fullName evidence="1">N-acetyltransferase domain-containing protein</fullName>
    </recommendedName>
</protein>
<organism evidence="2 3">
    <name type="scientific">Starmerella bacillaris</name>
    <name type="common">Yeast</name>
    <name type="synonym">Candida zemplinina</name>
    <dbReference type="NCBI Taxonomy" id="1247836"/>
    <lineage>
        <taxon>Eukaryota</taxon>
        <taxon>Fungi</taxon>
        <taxon>Dikarya</taxon>
        <taxon>Ascomycota</taxon>
        <taxon>Saccharomycotina</taxon>
        <taxon>Dipodascomycetes</taxon>
        <taxon>Dipodascales</taxon>
        <taxon>Trichomonascaceae</taxon>
        <taxon>Starmerella</taxon>
    </lineage>
</organism>
<dbReference type="InterPro" id="IPR052742">
    <property type="entry name" value="Mito_N-acetyltransferase"/>
</dbReference>
<dbReference type="SUPFAM" id="SSF55729">
    <property type="entry name" value="Acyl-CoA N-acyltransferases (Nat)"/>
    <property type="match status" value="1"/>
</dbReference>